<proteinExistence type="predicted"/>
<protein>
    <submittedName>
        <fullName evidence="2">Uncharacterized protein</fullName>
    </submittedName>
</protein>
<dbReference type="AlphaFoldDB" id="A0AAD9WS94"/>
<evidence type="ECO:0000256" key="1">
    <source>
        <dbReference type="SAM" id="MobiDB-lite"/>
    </source>
</evidence>
<keyword evidence="3" id="KW-1185">Reference proteome</keyword>
<organism evidence="2 3">
    <name type="scientific">Dipteronia dyeriana</name>
    <dbReference type="NCBI Taxonomy" id="168575"/>
    <lineage>
        <taxon>Eukaryota</taxon>
        <taxon>Viridiplantae</taxon>
        <taxon>Streptophyta</taxon>
        <taxon>Embryophyta</taxon>
        <taxon>Tracheophyta</taxon>
        <taxon>Spermatophyta</taxon>
        <taxon>Magnoliopsida</taxon>
        <taxon>eudicotyledons</taxon>
        <taxon>Gunneridae</taxon>
        <taxon>Pentapetalae</taxon>
        <taxon>rosids</taxon>
        <taxon>malvids</taxon>
        <taxon>Sapindales</taxon>
        <taxon>Sapindaceae</taxon>
        <taxon>Hippocastanoideae</taxon>
        <taxon>Acereae</taxon>
        <taxon>Dipteronia</taxon>
    </lineage>
</organism>
<gene>
    <name evidence="2" type="ORF">Ddye_028373</name>
</gene>
<feature type="region of interest" description="Disordered" evidence="1">
    <location>
        <begin position="29"/>
        <end position="52"/>
    </location>
</feature>
<evidence type="ECO:0000313" key="3">
    <source>
        <dbReference type="Proteomes" id="UP001280121"/>
    </source>
</evidence>
<accession>A0AAD9WS94</accession>
<dbReference type="Proteomes" id="UP001280121">
    <property type="component" value="Unassembled WGS sequence"/>
</dbReference>
<reference evidence="2" key="1">
    <citation type="journal article" date="2023" name="Plant J.">
        <title>Genome sequences and population genomics provide insights into the demographic history, inbreeding, and mutation load of two 'living fossil' tree species of Dipteronia.</title>
        <authorList>
            <person name="Feng Y."/>
            <person name="Comes H.P."/>
            <person name="Chen J."/>
            <person name="Zhu S."/>
            <person name="Lu R."/>
            <person name="Zhang X."/>
            <person name="Li P."/>
            <person name="Qiu J."/>
            <person name="Olsen K.M."/>
            <person name="Qiu Y."/>
        </authorList>
    </citation>
    <scope>NUCLEOTIDE SEQUENCE</scope>
    <source>
        <strain evidence="2">KIB01</strain>
    </source>
</reference>
<sequence length="77" mass="9164">MNFYTCNILRNIFHIFWHWRVDCSIRGKDSTRDQRSNVKRNTGLDEPTNSREKANLTELARHSYKAELHLYKSPIGL</sequence>
<comment type="caution">
    <text evidence="2">The sequence shown here is derived from an EMBL/GenBank/DDBJ whole genome shotgun (WGS) entry which is preliminary data.</text>
</comment>
<evidence type="ECO:0000313" key="2">
    <source>
        <dbReference type="EMBL" id="KAK2640578.1"/>
    </source>
</evidence>
<name>A0AAD9WS94_9ROSI</name>
<dbReference type="EMBL" id="JANJYI010000008">
    <property type="protein sequence ID" value="KAK2640578.1"/>
    <property type="molecule type" value="Genomic_DNA"/>
</dbReference>